<evidence type="ECO:0000256" key="4">
    <source>
        <dbReference type="ARBA" id="ARBA00012462"/>
    </source>
</evidence>
<evidence type="ECO:0000256" key="2">
    <source>
        <dbReference type="ARBA" id="ARBA00002451"/>
    </source>
</evidence>
<name>A0A9P7MAB2_9HYPO</name>
<organism evidence="18 19">
    <name type="scientific">Claviceps pazoutovae</name>
    <dbReference type="NCBI Taxonomy" id="1649127"/>
    <lineage>
        <taxon>Eukaryota</taxon>
        <taxon>Fungi</taxon>
        <taxon>Dikarya</taxon>
        <taxon>Ascomycota</taxon>
        <taxon>Pezizomycotina</taxon>
        <taxon>Sordariomycetes</taxon>
        <taxon>Hypocreomycetidae</taxon>
        <taxon>Hypocreales</taxon>
        <taxon>Clavicipitaceae</taxon>
        <taxon>Claviceps</taxon>
    </lineage>
</organism>
<evidence type="ECO:0000256" key="11">
    <source>
        <dbReference type="ARBA" id="ARBA00022837"/>
    </source>
</evidence>
<evidence type="ECO:0000256" key="1">
    <source>
        <dbReference type="ARBA" id="ARBA00001910"/>
    </source>
</evidence>
<dbReference type="OrthoDB" id="409122at2759"/>
<dbReference type="CDD" id="cd11377">
    <property type="entry name" value="Pro-peptidase_S53"/>
    <property type="match status" value="1"/>
</dbReference>
<dbReference type="InterPro" id="IPR036852">
    <property type="entry name" value="Peptidase_S8/S53_dom_sf"/>
</dbReference>
<evidence type="ECO:0000256" key="15">
    <source>
        <dbReference type="PROSITE-ProRule" id="PRU01032"/>
    </source>
</evidence>
<sequence>MMLLSLFTTACAFAGLAASAVCLEKVATIPDGWKLLHEAPEPWTPMRISIALRQPHIHELPSKILSATFLAQEDTESLRQPAPEHVKQVTKWLSDNGITTAQVDQDWVHVTATIGAVDKLLNTKFHRYRFGNGKDVLRTTEYSIPDDLTSAIDFVHPVVNFMTPEHQVSFAPQLGAHQRRRHSRSVACSPDTTPDCINKLYGINYTTPDGQSPVRFGIAGFLDQWASYADLHKNFAQSRPDLVEAGYNFSVESINGGENRQDVGTAGAEANLDIQYGMAVGFPTNVIFYSTAGRGEKLDDNGKPVTGELNDNEPYLDLLQYLAKKPDNELPHVLSISYADDEFTMPQPYAIRVCNEIGLLAARGVSVLSGSGDGGARGGRNATCHSRDGLNKDMTISTFPASCPWVTSVGAVNNGEEPPRGAEFSGGGFSNLFTRPDWQKEAVEEYVGELKGHLQGYYNPKMRATPDISVLGTQFNTVLNGVDVSVQGTSASTPVLAAMIALINDARLRQGKKALGWLNGRLYSDEVRSVLQDITNGRSLSCIFSGGQMPGGWPATKGYDAITGVGVPNNFQKFMDVLVNYA</sequence>
<dbReference type="FunFam" id="3.40.50.200:FF:000015">
    <property type="entry name" value="Tripeptidyl peptidase A"/>
    <property type="match status" value="1"/>
</dbReference>
<comment type="caution">
    <text evidence="18">The sequence shown here is derived from an EMBL/GenBank/DDBJ whole genome shotgun (WGS) entry which is preliminary data.</text>
</comment>
<dbReference type="PROSITE" id="PS51695">
    <property type="entry name" value="SEDOLISIN"/>
    <property type="match status" value="1"/>
</dbReference>
<feature type="binding site" evidence="15">
    <location>
        <position position="558"/>
    </location>
    <ligand>
        <name>Ca(2+)</name>
        <dbReference type="ChEBI" id="CHEBI:29108"/>
    </ligand>
</feature>
<dbReference type="GO" id="GO:0046872">
    <property type="term" value="F:metal ion binding"/>
    <property type="evidence" value="ECO:0007669"/>
    <property type="project" value="UniProtKB-UniRule"/>
</dbReference>
<dbReference type="EC" id="3.4.14.10" evidence="4"/>
<evidence type="ECO:0000256" key="6">
    <source>
        <dbReference type="ARBA" id="ARBA00022670"/>
    </source>
</evidence>
<dbReference type="Pfam" id="PF09286">
    <property type="entry name" value="Pro-kuma_activ"/>
    <property type="match status" value="1"/>
</dbReference>
<dbReference type="PANTHER" id="PTHR14218:SF15">
    <property type="entry name" value="TRIPEPTIDYL-PEPTIDASE 1"/>
    <property type="match status" value="1"/>
</dbReference>
<evidence type="ECO:0000259" key="17">
    <source>
        <dbReference type="PROSITE" id="PS51695"/>
    </source>
</evidence>
<dbReference type="Pfam" id="PF00082">
    <property type="entry name" value="Peptidase_S8"/>
    <property type="match status" value="1"/>
</dbReference>
<dbReference type="InterPro" id="IPR030400">
    <property type="entry name" value="Sedolisin_dom"/>
</dbReference>
<gene>
    <name evidence="18" type="ORF">E4U60_003534</name>
</gene>
<dbReference type="GO" id="GO:0004252">
    <property type="term" value="F:serine-type endopeptidase activity"/>
    <property type="evidence" value="ECO:0007669"/>
    <property type="project" value="UniProtKB-UniRule"/>
</dbReference>
<keyword evidence="14" id="KW-0325">Glycoprotein</keyword>
<dbReference type="GO" id="GO:0006508">
    <property type="term" value="P:proteolysis"/>
    <property type="evidence" value="ECO:0007669"/>
    <property type="project" value="UniProtKB-KW"/>
</dbReference>
<feature type="binding site" evidence="15">
    <location>
        <position position="533"/>
    </location>
    <ligand>
        <name>Ca(2+)</name>
        <dbReference type="ChEBI" id="CHEBI:29108"/>
    </ligand>
</feature>
<dbReference type="CDD" id="cd04056">
    <property type="entry name" value="Peptidases_S53"/>
    <property type="match status" value="1"/>
</dbReference>
<evidence type="ECO:0000256" key="3">
    <source>
        <dbReference type="ARBA" id="ARBA00004239"/>
    </source>
</evidence>
<keyword evidence="11 15" id="KW-0106">Calcium</keyword>
<comment type="cofactor">
    <cofactor evidence="15">
        <name>Ca(2+)</name>
        <dbReference type="ChEBI" id="CHEBI:29108"/>
    </cofactor>
    <text evidence="15">Binds 1 Ca(2+) ion per subunit.</text>
</comment>
<evidence type="ECO:0000256" key="14">
    <source>
        <dbReference type="ARBA" id="ARBA00023180"/>
    </source>
</evidence>
<feature type="chain" id="PRO_5040456955" description="tripeptidyl-peptidase II" evidence="16">
    <location>
        <begin position="20"/>
        <end position="582"/>
    </location>
</feature>
<dbReference type="EMBL" id="SRPO01000286">
    <property type="protein sequence ID" value="KAG5934821.1"/>
    <property type="molecule type" value="Genomic_DNA"/>
</dbReference>
<dbReference type="PANTHER" id="PTHR14218">
    <property type="entry name" value="PROTEASE S8 TRIPEPTIDYL PEPTIDASE I CLN2"/>
    <property type="match status" value="1"/>
</dbReference>
<evidence type="ECO:0000256" key="9">
    <source>
        <dbReference type="ARBA" id="ARBA00022801"/>
    </source>
</evidence>
<comment type="function">
    <text evidence="2">Secreted tripeptidyl-peptidase which degrades proteins at acidic pHs and is involved in virulence.</text>
</comment>
<evidence type="ECO:0000256" key="5">
    <source>
        <dbReference type="ARBA" id="ARBA00022525"/>
    </source>
</evidence>
<feature type="active site" description="Charge relay system" evidence="15">
    <location>
        <position position="490"/>
    </location>
</feature>
<dbReference type="Gene3D" id="3.40.50.200">
    <property type="entry name" value="Peptidase S8/S53 domain"/>
    <property type="match status" value="1"/>
</dbReference>
<evidence type="ECO:0000313" key="19">
    <source>
        <dbReference type="Proteomes" id="UP000706124"/>
    </source>
</evidence>
<dbReference type="InterPro" id="IPR050819">
    <property type="entry name" value="Tripeptidyl-peptidase_I"/>
</dbReference>
<dbReference type="SUPFAM" id="SSF52743">
    <property type="entry name" value="Subtilisin-like"/>
    <property type="match status" value="1"/>
</dbReference>
<feature type="active site" description="Charge relay system" evidence="15">
    <location>
        <position position="273"/>
    </location>
</feature>
<keyword evidence="13" id="KW-0865">Zymogen</keyword>
<feature type="active site" description="Charge relay system" evidence="15">
    <location>
        <position position="269"/>
    </location>
</feature>
<keyword evidence="5" id="KW-0964">Secreted</keyword>
<keyword evidence="9 15" id="KW-0378">Hydrolase</keyword>
<dbReference type="GO" id="GO:0008240">
    <property type="term" value="F:tripeptidyl-peptidase activity"/>
    <property type="evidence" value="ECO:0007669"/>
    <property type="project" value="UniProtKB-EC"/>
</dbReference>
<comment type="subcellular location">
    <subcellularLocation>
        <location evidence="3">Secreted</location>
        <location evidence="3">Extracellular space</location>
    </subcellularLocation>
</comment>
<protein>
    <recommendedName>
        <fullName evidence="4">tripeptidyl-peptidase II</fullName>
        <ecNumber evidence="4">3.4.14.10</ecNumber>
    </recommendedName>
</protein>
<accession>A0A9P7MAB2</accession>
<feature type="signal peptide" evidence="16">
    <location>
        <begin position="1"/>
        <end position="19"/>
    </location>
</feature>
<dbReference type="SMART" id="SM00944">
    <property type="entry name" value="Pro-kuma_activ"/>
    <property type="match status" value="1"/>
</dbReference>
<dbReference type="SUPFAM" id="SSF54897">
    <property type="entry name" value="Protease propeptides/inhibitors"/>
    <property type="match status" value="1"/>
</dbReference>
<dbReference type="GO" id="GO:0005576">
    <property type="term" value="C:extracellular region"/>
    <property type="evidence" value="ECO:0007669"/>
    <property type="project" value="UniProtKB-SubCell"/>
</dbReference>
<comment type="catalytic activity">
    <reaction evidence="1">
        <text>Release of an N-terminal tripeptide from a polypeptide.</text>
        <dbReference type="EC" id="3.4.14.10"/>
    </reaction>
</comment>
<feature type="domain" description="Peptidase S53" evidence="17">
    <location>
        <begin position="191"/>
        <end position="580"/>
    </location>
</feature>
<dbReference type="AlphaFoldDB" id="A0A9P7MAB2"/>
<evidence type="ECO:0000256" key="12">
    <source>
        <dbReference type="ARBA" id="ARBA00023026"/>
    </source>
</evidence>
<dbReference type="Proteomes" id="UP000706124">
    <property type="component" value="Unassembled WGS sequence"/>
</dbReference>
<evidence type="ECO:0000256" key="16">
    <source>
        <dbReference type="SAM" id="SignalP"/>
    </source>
</evidence>
<feature type="binding site" evidence="15">
    <location>
        <position position="560"/>
    </location>
    <ligand>
        <name>Ca(2+)</name>
        <dbReference type="ChEBI" id="CHEBI:29108"/>
    </ligand>
</feature>
<keyword evidence="12" id="KW-0843">Virulence</keyword>
<keyword evidence="10 15" id="KW-0720">Serine protease</keyword>
<reference evidence="18 19" key="1">
    <citation type="journal article" date="2020" name="bioRxiv">
        <title>Whole genome comparisons of ergot fungi reveals the divergence and evolution of species within the genus Claviceps are the result of varying mechanisms driving genome evolution and host range expansion.</title>
        <authorList>
            <person name="Wyka S.A."/>
            <person name="Mondo S.J."/>
            <person name="Liu M."/>
            <person name="Dettman J."/>
            <person name="Nalam V."/>
            <person name="Broders K.D."/>
        </authorList>
    </citation>
    <scope>NUCLEOTIDE SEQUENCE [LARGE SCALE GENOMIC DNA]</scope>
    <source>
        <strain evidence="18 19">CCC 1485</strain>
    </source>
</reference>
<dbReference type="InterPro" id="IPR000209">
    <property type="entry name" value="Peptidase_S8/S53_dom"/>
</dbReference>
<keyword evidence="19" id="KW-1185">Reference proteome</keyword>
<evidence type="ECO:0000313" key="18">
    <source>
        <dbReference type="EMBL" id="KAG5934821.1"/>
    </source>
</evidence>
<evidence type="ECO:0000256" key="13">
    <source>
        <dbReference type="ARBA" id="ARBA00023145"/>
    </source>
</evidence>
<evidence type="ECO:0000256" key="8">
    <source>
        <dbReference type="ARBA" id="ARBA00022729"/>
    </source>
</evidence>
<evidence type="ECO:0000256" key="10">
    <source>
        <dbReference type="ARBA" id="ARBA00022825"/>
    </source>
</evidence>
<keyword evidence="6 15" id="KW-0645">Protease</keyword>
<keyword evidence="7 15" id="KW-0479">Metal-binding</keyword>
<keyword evidence="8 16" id="KW-0732">Signal</keyword>
<feature type="binding site" evidence="15">
    <location>
        <position position="534"/>
    </location>
    <ligand>
        <name>Ca(2+)</name>
        <dbReference type="ChEBI" id="CHEBI:29108"/>
    </ligand>
</feature>
<dbReference type="InterPro" id="IPR015366">
    <property type="entry name" value="S53_propep"/>
</dbReference>
<proteinExistence type="predicted"/>
<evidence type="ECO:0000256" key="7">
    <source>
        <dbReference type="ARBA" id="ARBA00022723"/>
    </source>
</evidence>